<gene>
    <name evidence="2" type="ORF">GCM10010468_65410</name>
</gene>
<dbReference type="PANTHER" id="PTHR38593">
    <property type="entry name" value="BLR2558 PROTEIN"/>
    <property type="match status" value="1"/>
</dbReference>
<sequence>MSTVRRFAAKRRVRTVMRNRQLNDAQIRTAAILAACLLLAGIALYVMARPPGIQALGLPAASTQTNWGPLTEEDRQLLTKVKQAGLWEMPVGAQAQTRASRSSVKDTGRKINAEHKVLDQDVIAVAARLGVDLPANPNPQQQAWMDELSGLSGDAYDRAFANRLRAAHGKVFSFVATVRADTGNSLIREFATRTMTFVQRHMGYLESTGLVDYTQRA</sequence>
<dbReference type="InterPro" id="IPR025419">
    <property type="entry name" value="DUF4142"/>
</dbReference>
<comment type="caution">
    <text evidence="2">The sequence shown here is derived from an EMBL/GenBank/DDBJ whole genome shotgun (WGS) entry which is preliminary data.</text>
</comment>
<accession>A0ABP6QID7</accession>
<protein>
    <recommendedName>
        <fullName evidence="1">DUF4142 domain-containing protein</fullName>
    </recommendedName>
</protein>
<dbReference type="InterPro" id="IPR012347">
    <property type="entry name" value="Ferritin-like"/>
</dbReference>
<dbReference type="Pfam" id="PF13628">
    <property type="entry name" value="DUF4142"/>
    <property type="match status" value="1"/>
</dbReference>
<evidence type="ECO:0000259" key="1">
    <source>
        <dbReference type="Pfam" id="PF13628"/>
    </source>
</evidence>
<dbReference type="RefSeq" id="WP_344835988.1">
    <property type="nucleotide sequence ID" value="NZ_BAAAUV010000024.1"/>
</dbReference>
<dbReference type="EMBL" id="BAAAUV010000024">
    <property type="protein sequence ID" value="GAA3233056.1"/>
    <property type="molecule type" value="Genomic_DNA"/>
</dbReference>
<feature type="domain" description="DUF4142" evidence="1">
    <location>
        <begin position="73"/>
        <end position="202"/>
    </location>
</feature>
<dbReference type="Gene3D" id="1.20.1260.10">
    <property type="match status" value="1"/>
</dbReference>
<name>A0ABP6QID7_9ACTN</name>
<dbReference type="Proteomes" id="UP001501237">
    <property type="component" value="Unassembled WGS sequence"/>
</dbReference>
<dbReference type="PANTHER" id="PTHR38593:SF1">
    <property type="entry name" value="BLR2558 PROTEIN"/>
    <property type="match status" value="1"/>
</dbReference>
<reference evidence="3" key="1">
    <citation type="journal article" date="2019" name="Int. J. Syst. Evol. Microbiol.">
        <title>The Global Catalogue of Microorganisms (GCM) 10K type strain sequencing project: providing services to taxonomists for standard genome sequencing and annotation.</title>
        <authorList>
            <consortium name="The Broad Institute Genomics Platform"/>
            <consortium name="The Broad Institute Genome Sequencing Center for Infectious Disease"/>
            <person name="Wu L."/>
            <person name="Ma J."/>
        </authorList>
    </citation>
    <scope>NUCLEOTIDE SEQUENCE [LARGE SCALE GENOMIC DNA]</scope>
    <source>
        <strain evidence="3">JCM 9377</strain>
    </source>
</reference>
<evidence type="ECO:0000313" key="2">
    <source>
        <dbReference type="EMBL" id="GAA3233056.1"/>
    </source>
</evidence>
<evidence type="ECO:0000313" key="3">
    <source>
        <dbReference type="Proteomes" id="UP001501237"/>
    </source>
</evidence>
<keyword evidence="3" id="KW-1185">Reference proteome</keyword>
<organism evidence="2 3">
    <name type="scientific">Actinocorallia longicatena</name>
    <dbReference type="NCBI Taxonomy" id="111803"/>
    <lineage>
        <taxon>Bacteria</taxon>
        <taxon>Bacillati</taxon>
        <taxon>Actinomycetota</taxon>
        <taxon>Actinomycetes</taxon>
        <taxon>Streptosporangiales</taxon>
        <taxon>Thermomonosporaceae</taxon>
        <taxon>Actinocorallia</taxon>
    </lineage>
</organism>
<proteinExistence type="predicted"/>